<dbReference type="SMART" id="SM01005">
    <property type="entry name" value="Ala_racemase_C"/>
    <property type="match status" value="1"/>
</dbReference>
<feature type="binding site" evidence="5 7">
    <location>
        <position position="317"/>
    </location>
    <ligand>
        <name>substrate</name>
    </ligand>
</feature>
<evidence type="ECO:0000313" key="9">
    <source>
        <dbReference type="EMBL" id="CUH92284.1"/>
    </source>
</evidence>
<feature type="modified residue" description="N6-(pyridoxal phosphate)lysine" evidence="5 6">
    <location>
        <position position="40"/>
    </location>
</feature>
<comment type="pathway">
    <text evidence="5">Amino-acid biosynthesis; D-alanine biosynthesis; D-alanine from L-alanine: step 1/1.</text>
</comment>
<dbReference type="EC" id="5.1.1.1" evidence="5"/>
<dbReference type="InterPro" id="IPR020622">
    <property type="entry name" value="Ala_racemase_pyridoxalP-BS"/>
</dbReference>
<dbReference type="CDD" id="cd00430">
    <property type="entry name" value="PLPDE_III_AR"/>
    <property type="match status" value="1"/>
</dbReference>
<dbReference type="PANTHER" id="PTHR30511">
    <property type="entry name" value="ALANINE RACEMASE"/>
    <property type="match status" value="1"/>
</dbReference>
<keyword evidence="4 5" id="KW-0413">Isomerase</keyword>
<evidence type="ECO:0000256" key="3">
    <source>
        <dbReference type="ARBA" id="ARBA00022898"/>
    </source>
</evidence>
<evidence type="ECO:0000256" key="1">
    <source>
        <dbReference type="ARBA" id="ARBA00000316"/>
    </source>
</evidence>
<feature type="active site" description="Proton acceptor; specific for L-alanine" evidence="5">
    <location>
        <position position="269"/>
    </location>
</feature>
<feature type="domain" description="Alanine racemase C-terminal" evidence="8">
    <location>
        <begin position="248"/>
        <end position="376"/>
    </location>
</feature>
<comment type="similarity">
    <text evidence="5">Belongs to the alanine racemase family.</text>
</comment>
<dbReference type="UniPathway" id="UPA00042">
    <property type="reaction ID" value="UER00497"/>
</dbReference>
<evidence type="ECO:0000256" key="6">
    <source>
        <dbReference type="PIRSR" id="PIRSR600821-50"/>
    </source>
</evidence>
<dbReference type="PANTHER" id="PTHR30511:SF0">
    <property type="entry name" value="ALANINE RACEMASE, CATABOLIC-RELATED"/>
    <property type="match status" value="1"/>
</dbReference>
<dbReference type="SUPFAM" id="SSF51419">
    <property type="entry name" value="PLP-binding barrel"/>
    <property type="match status" value="1"/>
</dbReference>
<evidence type="ECO:0000256" key="4">
    <source>
        <dbReference type="ARBA" id="ARBA00023235"/>
    </source>
</evidence>
<dbReference type="GO" id="GO:0008784">
    <property type="term" value="F:alanine racemase activity"/>
    <property type="evidence" value="ECO:0007669"/>
    <property type="project" value="UniProtKB-UniRule"/>
</dbReference>
<sequence length="376" mass="41952">MERCDYYRAQANINLEAIRSNINQVKSKLKKDTKLMVIVKADAYGHGAVEVSKALENDMADAYGVAIIEEAMELRKAGITKPILILGYTPKEQFDYVVAYDVMQTVFSYDMAADLAKEAKKQQKTAKIHIKIDTGMSRIGFKDTIESLNEIKKIAALDGISIAGIFSHFARADEIDKSSAKQQIKRFDDFCKLVNEAGIHIPIRHMANSAGIIELPCAEYDMVRCGIATYGIYPSEEVDHKSIRLTPAMELKSHIIYIKEVQEGCGISYGSTFVTKRPTKVATIPVGYADGYSRNLSNIGKVIIRGQYAPIIGRVCMDYFMVDVTDIEGVICGDVVTLLGRDGERSISVKQLAEWSHSFPYELVCTVGRRIPRIYF</sequence>
<evidence type="ECO:0000256" key="7">
    <source>
        <dbReference type="PIRSR" id="PIRSR600821-52"/>
    </source>
</evidence>
<dbReference type="FunFam" id="2.40.37.10:FF:000006">
    <property type="entry name" value="Alanine racemase"/>
    <property type="match status" value="1"/>
</dbReference>
<proteinExistence type="inferred from homology"/>
<dbReference type="InterPro" id="IPR001608">
    <property type="entry name" value="Ala_racemase_N"/>
</dbReference>
<dbReference type="PRINTS" id="PR00992">
    <property type="entry name" value="ALARACEMASE"/>
</dbReference>
<evidence type="ECO:0000256" key="5">
    <source>
        <dbReference type="HAMAP-Rule" id="MF_01201"/>
    </source>
</evidence>
<keyword evidence="3 5" id="KW-0663">Pyridoxal phosphate</keyword>
<dbReference type="SUPFAM" id="SSF50621">
    <property type="entry name" value="Alanine racemase C-terminal domain-like"/>
    <property type="match status" value="1"/>
</dbReference>
<name>A0A0K8J4J7_9FIRM</name>
<protein>
    <recommendedName>
        <fullName evidence="5">Alanine racemase</fullName>
        <ecNumber evidence="5">5.1.1.1</ecNumber>
    </recommendedName>
</protein>
<dbReference type="EMBL" id="LN879430">
    <property type="protein sequence ID" value="CUH92284.1"/>
    <property type="molecule type" value="Genomic_DNA"/>
</dbReference>
<dbReference type="NCBIfam" id="TIGR00492">
    <property type="entry name" value="alr"/>
    <property type="match status" value="1"/>
</dbReference>
<dbReference type="InterPro" id="IPR029066">
    <property type="entry name" value="PLP-binding_barrel"/>
</dbReference>
<feature type="binding site" evidence="5 7">
    <location>
        <position position="138"/>
    </location>
    <ligand>
        <name>substrate</name>
    </ligand>
</feature>
<keyword evidence="10" id="KW-1185">Reference proteome</keyword>
<evidence type="ECO:0000259" key="8">
    <source>
        <dbReference type="SMART" id="SM01005"/>
    </source>
</evidence>
<dbReference type="HAMAP" id="MF_01201">
    <property type="entry name" value="Ala_racemase"/>
    <property type="match status" value="1"/>
</dbReference>
<gene>
    <name evidence="9" type="primary">alr2</name>
    <name evidence="9" type="ORF">SD1D_0736</name>
</gene>
<feature type="active site" description="Proton acceptor; specific for D-alanine" evidence="5">
    <location>
        <position position="40"/>
    </location>
</feature>
<dbReference type="InterPro" id="IPR011079">
    <property type="entry name" value="Ala_racemase_C"/>
</dbReference>
<dbReference type="Proteomes" id="UP000196053">
    <property type="component" value="Chromosome I"/>
</dbReference>
<dbReference type="Pfam" id="PF00842">
    <property type="entry name" value="Ala_racemase_C"/>
    <property type="match status" value="1"/>
</dbReference>
<evidence type="ECO:0000256" key="2">
    <source>
        <dbReference type="ARBA" id="ARBA00001933"/>
    </source>
</evidence>
<accession>A0A0K8J4J7</accession>
<dbReference type="GO" id="GO:0009252">
    <property type="term" value="P:peptidoglycan biosynthetic process"/>
    <property type="evidence" value="ECO:0007669"/>
    <property type="project" value="TreeGrafter"/>
</dbReference>
<comment type="function">
    <text evidence="5">Catalyzes the interconversion of L-alanine and D-alanine. May also act on other amino acids.</text>
</comment>
<comment type="catalytic activity">
    <reaction evidence="1 5">
        <text>L-alanine = D-alanine</text>
        <dbReference type="Rhea" id="RHEA:20249"/>
        <dbReference type="ChEBI" id="CHEBI:57416"/>
        <dbReference type="ChEBI" id="CHEBI:57972"/>
        <dbReference type="EC" id="5.1.1.1"/>
    </reaction>
</comment>
<dbReference type="AlphaFoldDB" id="A0A0K8J4J7"/>
<dbReference type="OrthoDB" id="9813814at2"/>
<dbReference type="Gene3D" id="3.20.20.10">
    <property type="entry name" value="Alanine racemase"/>
    <property type="match status" value="1"/>
</dbReference>
<reference evidence="10" key="1">
    <citation type="submission" date="2015-09" db="EMBL/GenBank/DDBJ databases">
        <authorList>
            <person name="Wibberg D."/>
        </authorList>
    </citation>
    <scope>NUCLEOTIDE SEQUENCE [LARGE SCALE GENOMIC DNA]</scope>
    <source>
        <strain evidence="10">SD1D</strain>
    </source>
</reference>
<dbReference type="GO" id="GO:0030170">
    <property type="term" value="F:pyridoxal phosphate binding"/>
    <property type="evidence" value="ECO:0007669"/>
    <property type="project" value="UniProtKB-UniRule"/>
</dbReference>
<evidence type="ECO:0000313" key="10">
    <source>
        <dbReference type="Proteomes" id="UP000196053"/>
    </source>
</evidence>
<organism evidence="9 10">
    <name type="scientific">Herbinix luporum</name>
    <dbReference type="NCBI Taxonomy" id="1679721"/>
    <lineage>
        <taxon>Bacteria</taxon>
        <taxon>Bacillati</taxon>
        <taxon>Bacillota</taxon>
        <taxon>Clostridia</taxon>
        <taxon>Lachnospirales</taxon>
        <taxon>Lachnospiraceae</taxon>
        <taxon>Herbinix</taxon>
    </lineage>
</organism>
<dbReference type="InterPro" id="IPR009006">
    <property type="entry name" value="Ala_racemase/Decarboxylase_C"/>
</dbReference>
<dbReference type="InterPro" id="IPR000821">
    <property type="entry name" value="Ala_racemase"/>
</dbReference>
<dbReference type="FunFam" id="3.20.20.10:FF:000002">
    <property type="entry name" value="Alanine racemase"/>
    <property type="match status" value="1"/>
</dbReference>
<dbReference type="KEGG" id="hsd:SD1D_0736"/>
<dbReference type="RefSeq" id="WP_058257663.1">
    <property type="nucleotide sequence ID" value="NZ_JANWKB010000044.1"/>
</dbReference>
<dbReference type="GO" id="GO:0030632">
    <property type="term" value="P:D-alanine biosynthetic process"/>
    <property type="evidence" value="ECO:0007669"/>
    <property type="project" value="UniProtKB-UniRule"/>
</dbReference>
<comment type="cofactor">
    <cofactor evidence="2 5 6">
        <name>pyridoxal 5'-phosphate</name>
        <dbReference type="ChEBI" id="CHEBI:597326"/>
    </cofactor>
</comment>
<dbReference type="Pfam" id="PF01168">
    <property type="entry name" value="Ala_racemase_N"/>
    <property type="match status" value="1"/>
</dbReference>
<dbReference type="GO" id="GO:0005829">
    <property type="term" value="C:cytosol"/>
    <property type="evidence" value="ECO:0007669"/>
    <property type="project" value="TreeGrafter"/>
</dbReference>
<dbReference type="PROSITE" id="PS00395">
    <property type="entry name" value="ALANINE_RACEMASE"/>
    <property type="match status" value="1"/>
</dbReference>
<dbReference type="Gene3D" id="2.40.37.10">
    <property type="entry name" value="Lyase, Ornithine Decarboxylase, Chain A, domain 1"/>
    <property type="match status" value="1"/>
</dbReference>